<dbReference type="EMBL" id="JAPTSV010000011">
    <property type="protein sequence ID" value="KAJ1522929.1"/>
    <property type="molecule type" value="Genomic_DNA"/>
</dbReference>
<dbReference type="InterPro" id="IPR003663">
    <property type="entry name" value="Sugar/inositol_transpt"/>
</dbReference>
<evidence type="ECO:0000256" key="4">
    <source>
        <dbReference type="ARBA" id="ARBA00022989"/>
    </source>
</evidence>
<feature type="transmembrane region" description="Helical" evidence="10">
    <location>
        <begin position="139"/>
        <end position="160"/>
    </location>
</feature>
<feature type="transmembrane region" description="Helical" evidence="10">
    <location>
        <begin position="346"/>
        <end position="368"/>
    </location>
</feature>
<sequence>MASYAREEVPMVAVSVENGSDFNKNGSAAGAGPREEGAKLMQYVAGFLATMGALAAGTVLAWTAPSLPLLAAPDSFLPVGPDEGSWIGSLMPIGACLGAVPAGALTDRLGRKTTLLLLSVPFVVSWLLILLASNVPMLYAARLLGGLATGATSVAAPMYAAEIAEPSIRGTLGTFFQLQVTIGILVTFIVGGFASYLVLASVSLAVPIVWFAAVFFLPETPVFLLKRQRPADAERALRRLRGPEYRGVKAELQEMQRALDQAGRNAASFSELFSSRAVIKALVICLGLMIFQQVSGINAVMFYATKIFEAAGSTLDPAVATIIVGVVQVVATGVASVLVELAGRRVLLLGSAAVMSLAHIVLGVYFHMSSSGADVASLGWLPLLCVVLFVVVFSLAFGPIPWMMAGELFTDEVKAPASTIAAALNWIMAFAVTKVFNTLMESVGTAGTFWTFGGCCVAATAFVFALVFETKGKTPAQVQDILNGKRH</sequence>
<feature type="domain" description="Major facilitator superfamily (MFS) profile" evidence="11">
    <location>
        <begin position="38"/>
        <end position="471"/>
    </location>
</feature>
<keyword evidence="6" id="KW-0325">Glycoprotein</keyword>
<feature type="transmembrane region" description="Helical" evidence="10">
    <location>
        <begin position="84"/>
        <end position="103"/>
    </location>
</feature>
<evidence type="ECO:0000313" key="12">
    <source>
        <dbReference type="EMBL" id="KAJ1522929.1"/>
    </source>
</evidence>
<dbReference type="SUPFAM" id="SSF103473">
    <property type="entry name" value="MFS general substrate transporter"/>
    <property type="match status" value="1"/>
</dbReference>
<comment type="subcellular location">
    <subcellularLocation>
        <location evidence="1">Cell membrane</location>
        <topology evidence="1">Multi-pass membrane protein</topology>
    </subcellularLocation>
</comment>
<evidence type="ECO:0000256" key="7">
    <source>
        <dbReference type="ARBA" id="ARBA00024348"/>
    </source>
</evidence>
<keyword evidence="3 10" id="KW-0812">Transmembrane</keyword>
<dbReference type="InterPro" id="IPR050549">
    <property type="entry name" value="MFS_Trehalose_Transporter"/>
</dbReference>
<dbReference type="Gene3D" id="1.20.1250.20">
    <property type="entry name" value="MFS general substrate transporter like domains"/>
    <property type="match status" value="1"/>
</dbReference>
<feature type="transmembrane region" description="Helical" evidence="10">
    <location>
        <begin position="380"/>
        <end position="403"/>
    </location>
</feature>
<proteinExistence type="inferred from homology"/>
<dbReference type="InterPro" id="IPR044775">
    <property type="entry name" value="MFS_ERD6/Tret1-like"/>
</dbReference>
<feature type="transmembrane region" description="Helical" evidence="10">
    <location>
        <begin position="317"/>
        <end position="339"/>
    </location>
</feature>
<feature type="transmembrane region" description="Helical" evidence="10">
    <location>
        <begin position="281"/>
        <end position="305"/>
    </location>
</feature>
<dbReference type="FunFam" id="1.20.1250.20:FF:000055">
    <property type="entry name" value="Facilitated trehalose transporter Tret1-2 homolog"/>
    <property type="match status" value="1"/>
</dbReference>
<feature type="transmembrane region" description="Helical" evidence="10">
    <location>
        <begin position="415"/>
        <end position="436"/>
    </location>
</feature>
<evidence type="ECO:0000256" key="1">
    <source>
        <dbReference type="ARBA" id="ARBA00004651"/>
    </source>
</evidence>
<evidence type="ECO:0000256" key="3">
    <source>
        <dbReference type="ARBA" id="ARBA00022692"/>
    </source>
</evidence>
<keyword evidence="8" id="KW-0813">Transport</keyword>
<dbReference type="InterPro" id="IPR005829">
    <property type="entry name" value="Sugar_transporter_CS"/>
</dbReference>
<evidence type="ECO:0000256" key="9">
    <source>
        <dbReference type="SAM" id="Coils"/>
    </source>
</evidence>
<keyword evidence="2" id="KW-1003">Cell membrane</keyword>
<dbReference type="AlphaFoldDB" id="A0AAV7XH59"/>
<dbReference type="CDD" id="cd17358">
    <property type="entry name" value="MFS_GLUT6_8_Class3_like"/>
    <property type="match status" value="1"/>
</dbReference>
<keyword evidence="13" id="KW-1185">Reference proteome</keyword>
<dbReference type="PROSITE" id="PS50850">
    <property type="entry name" value="MFS"/>
    <property type="match status" value="1"/>
</dbReference>
<dbReference type="Proteomes" id="UP001075354">
    <property type="component" value="Chromosome 11"/>
</dbReference>
<protein>
    <recommendedName>
        <fullName evidence="11">Major facilitator superfamily (MFS) profile domain-containing protein</fullName>
    </recommendedName>
</protein>
<organism evidence="12 13">
    <name type="scientific">Megalurothrips usitatus</name>
    <name type="common">bean blossom thrips</name>
    <dbReference type="NCBI Taxonomy" id="439358"/>
    <lineage>
        <taxon>Eukaryota</taxon>
        <taxon>Metazoa</taxon>
        <taxon>Ecdysozoa</taxon>
        <taxon>Arthropoda</taxon>
        <taxon>Hexapoda</taxon>
        <taxon>Insecta</taxon>
        <taxon>Pterygota</taxon>
        <taxon>Neoptera</taxon>
        <taxon>Paraneoptera</taxon>
        <taxon>Thysanoptera</taxon>
        <taxon>Terebrantia</taxon>
        <taxon>Thripoidea</taxon>
        <taxon>Thripidae</taxon>
        <taxon>Megalurothrips</taxon>
    </lineage>
</organism>
<feature type="transmembrane region" description="Helical" evidence="10">
    <location>
        <begin position="115"/>
        <end position="133"/>
    </location>
</feature>
<comment type="caution">
    <text evidence="12">The sequence shown here is derived from an EMBL/GenBank/DDBJ whole genome shotgun (WGS) entry which is preliminary data.</text>
</comment>
<dbReference type="PANTHER" id="PTHR48021">
    <property type="match status" value="1"/>
</dbReference>
<evidence type="ECO:0000256" key="2">
    <source>
        <dbReference type="ARBA" id="ARBA00022475"/>
    </source>
</evidence>
<gene>
    <name evidence="12" type="ORF">ONE63_002068</name>
</gene>
<feature type="transmembrane region" description="Helical" evidence="10">
    <location>
        <begin position="43"/>
        <end position="64"/>
    </location>
</feature>
<comment type="similarity">
    <text evidence="7">Belongs to the major facilitator superfamily. Sugar transporter (TC 2.A.1.1) family. Trehalose transporter subfamily.</text>
</comment>
<dbReference type="GO" id="GO:0005886">
    <property type="term" value="C:plasma membrane"/>
    <property type="evidence" value="ECO:0007669"/>
    <property type="project" value="UniProtKB-SubCell"/>
</dbReference>
<evidence type="ECO:0000259" key="11">
    <source>
        <dbReference type="PROSITE" id="PS50850"/>
    </source>
</evidence>
<dbReference type="PRINTS" id="PR00171">
    <property type="entry name" value="SUGRTRNSPORT"/>
</dbReference>
<feature type="coiled-coil region" evidence="9">
    <location>
        <begin position="245"/>
        <end position="272"/>
    </location>
</feature>
<dbReference type="PROSITE" id="PS00217">
    <property type="entry name" value="SUGAR_TRANSPORT_2"/>
    <property type="match status" value="1"/>
</dbReference>
<dbReference type="PROSITE" id="PS00216">
    <property type="entry name" value="SUGAR_TRANSPORT_1"/>
    <property type="match status" value="1"/>
</dbReference>
<evidence type="ECO:0000256" key="8">
    <source>
        <dbReference type="RuleBase" id="RU003346"/>
    </source>
</evidence>
<evidence type="ECO:0000256" key="5">
    <source>
        <dbReference type="ARBA" id="ARBA00023136"/>
    </source>
</evidence>
<dbReference type="NCBIfam" id="TIGR00879">
    <property type="entry name" value="SP"/>
    <property type="match status" value="1"/>
</dbReference>
<dbReference type="InterPro" id="IPR036259">
    <property type="entry name" value="MFS_trans_sf"/>
</dbReference>
<name>A0AAV7XH59_9NEOP</name>
<dbReference type="GO" id="GO:0051119">
    <property type="term" value="F:sugar transmembrane transporter activity"/>
    <property type="evidence" value="ECO:0007669"/>
    <property type="project" value="InterPro"/>
</dbReference>
<dbReference type="Pfam" id="PF00083">
    <property type="entry name" value="Sugar_tr"/>
    <property type="match status" value="1"/>
</dbReference>
<keyword evidence="5 10" id="KW-0472">Membrane</keyword>
<reference evidence="12" key="1">
    <citation type="submission" date="2022-12" db="EMBL/GenBank/DDBJ databases">
        <title>Chromosome-level genome assembly of the bean flower thrips Megalurothrips usitatus.</title>
        <authorList>
            <person name="Ma L."/>
            <person name="Liu Q."/>
            <person name="Li H."/>
            <person name="Cai W."/>
        </authorList>
    </citation>
    <scope>NUCLEOTIDE SEQUENCE</scope>
    <source>
        <strain evidence="12">Cailab_2022a</strain>
    </source>
</reference>
<dbReference type="InterPro" id="IPR005828">
    <property type="entry name" value="MFS_sugar_transport-like"/>
</dbReference>
<dbReference type="InterPro" id="IPR020846">
    <property type="entry name" value="MFS_dom"/>
</dbReference>
<feature type="transmembrane region" description="Helical" evidence="10">
    <location>
        <begin position="448"/>
        <end position="468"/>
    </location>
</feature>
<evidence type="ECO:0000313" key="13">
    <source>
        <dbReference type="Proteomes" id="UP001075354"/>
    </source>
</evidence>
<evidence type="ECO:0000256" key="6">
    <source>
        <dbReference type="ARBA" id="ARBA00023180"/>
    </source>
</evidence>
<keyword evidence="4 10" id="KW-1133">Transmembrane helix</keyword>
<dbReference type="PANTHER" id="PTHR48021:SF1">
    <property type="entry name" value="GH07001P-RELATED"/>
    <property type="match status" value="1"/>
</dbReference>
<accession>A0AAV7XH59</accession>
<evidence type="ECO:0000256" key="10">
    <source>
        <dbReference type="SAM" id="Phobius"/>
    </source>
</evidence>
<keyword evidence="9" id="KW-0175">Coiled coil</keyword>